<evidence type="ECO:0000313" key="2">
    <source>
        <dbReference type="Proteomes" id="UP000886723"/>
    </source>
</evidence>
<protein>
    <submittedName>
        <fullName evidence="1">Uncharacterized protein</fullName>
    </submittedName>
</protein>
<sequence length="73" mass="8329">MKKKGKKVKSEFRRELEAYARDGVVLYLDGVPSTPGKIEKAHLIAEDVTYMRDYVTGKDGKLSRLDFDSVKYS</sequence>
<dbReference type="Proteomes" id="UP000886723">
    <property type="component" value="Unassembled WGS sequence"/>
</dbReference>
<evidence type="ECO:0000313" key="1">
    <source>
        <dbReference type="EMBL" id="HIV12736.1"/>
    </source>
</evidence>
<dbReference type="AlphaFoldDB" id="A0A9D1NTU8"/>
<comment type="caution">
    <text evidence="1">The sequence shown here is derived from an EMBL/GenBank/DDBJ whole genome shotgun (WGS) entry which is preliminary data.</text>
</comment>
<reference evidence="1" key="1">
    <citation type="submission" date="2020-10" db="EMBL/GenBank/DDBJ databases">
        <authorList>
            <person name="Gilroy R."/>
        </authorList>
    </citation>
    <scope>NUCLEOTIDE SEQUENCE</scope>
    <source>
        <strain evidence="1">ChiBcec2-4451</strain>
    </source>
</reference>
<gene>
    <name evidence="1" type="ORF">IAA63_06305</name>
</gene>
<dbReference type="EMBL" id="DVON01000141">
    <property type="protein sequence ID" value="HIV12736.1"/>
    <property type="molecule type" value="Genomic_DNA"/>
</dbReference>
<reference evidence="1" key="2">
    <citation type="journal article" date="2021" name="PeerJ">
        <title>Extensive microbial diversity within the chicken gut microbiome revealed by metagenomics and culture.</title>
        <authorList>
            <person name="Gilroy R."/>
            <person name="Ravi A."/>
            <person name="Getino M."/>
            <person name="Pursley I."/>
            <person name="Horton D.L."/>
            <person name="Alikhan N.F."/>
            <person name="Baker D."/>
            <person name="Gharbi K."/>
            <person name="Hall N."/>
            <person name="Watson M."/>
            <person name="Adriaenssens E.M."/>
            <person name="Foster-Nyarko E."/>
            <person name="Jarju S."/>
            <person name="Secka A."/>
            <person name="Antonio M."/>
            <person name="Oren A."/>
            <person name="Chaudhuri R.R."/>
            <person name="La Ragione R."/>
            <person name="Hildebrand F."/>
            <person name="Pallen M.J."/>
        </authorList>
    </citation>
    <scope>NUCLEOTIDE SEQUENCE</scope>
    <source>
        <strain evidence="1">ChiBcec2-4451</strain>
    </source>
</reference>
<accession>A0A9D1NTU8</accession>
<name>A0A9D1NTU8_9FIRM</name>
<organism evidence="1 2">
    <name type="scientific">Candidatus Pullilachnospira stercoravium</name>
    <dbReference type="NCBI Taxonomy" id="2840913"/>
    <lineage>
        <taxon>Bacteria</taxon>
        <taxon>Bacillati</taxon>
        <taxon>Bacillota</taxon>
        <taxon>Clostridia</taxon>
        <taxon>Lachnospirales</taxon>
        <taxon>Lachnospiraceae</taxon>
        <taxon>Lachnospiraceae incertae sedis</taxon>
        <taxon>Candidatus Pullilachnospira</taxon>
    </lineage>
</organism>
<proteinExistence type="predicted"/>